<proteinExistence type="predicted"/>
<evidence type="ECO:0000313" key="2">
    <source>
        <dbReference type="Proteomes" id="UP000660262"/>
    </source>
</evidence>
<name>A0A830HI72_9CHLO</name>
<organism evidence="1 2">
    <name type="scientific">Pycnococcus provasolii</name>
    <dbReference type="NCBI Taxonomy" id="41880"/>
    <lineage>
        <taxon>Eukaryota</taxon>
        <taxon>Viridiplantae</taxon>
        <taxon>Chlorophyta</taxon>
        <taxon>Pseudoscourfieldiophyceae</taxon>
        <taxon>Pseudoscourfieldiales</taxon>
        <taxon>Pycnococcaceae</taxon>
        <taxon>Pycnococcus</taxon>
    </lineage>
</organism>
<keyword evidence="2" id="KW-1185">Reference proteome</keyword>
<reference evidence="1" key="1">
    <citation type="submission" date="2020-10" db="EMBL/GenBank/DDBJ databases">
        <title>Unveiling of a novel bifunctional photoreceptor, Dualchrome1, isolated from a cosmopolitan green alga.</title>
        <authorList>
            <person name="Suzuki S."/>
            <person name="Kawachi M."/>
        </authorList>
    </citation>
    <scope>NUCLEOTIDE SEQUENCE</scope>
    <source>
        <strain evidence="1">NIES 2893</strain>
    </source>
</reference>
<sequence length="194" mass="20480">MDGPLMCASRGKAELEYFEVRFANWVTGPGGRFDFAGNGAGSFTSIYAPRLTGNPNLEVTISDNPNLTSVDLCALMEAFEIDIFDNENLVGISIPVLETSSNGFQVFNNPSLQTLCAPNLEDGGDVCIGDESNQPSLDADLSSLVTGSFAGFSPCYGRTDPHTNQLNAEKVCGKEGNGLFSDFGCPSAGCPETP</sequence>
<dbReference type="EMBL" id="BNJQ01000013">
    <property type="protein sequence ID" value="GHP06495.1"/>
    <property type="molecule type" value="Genomic_DNA"/>
</dbReference>
<comment type="caution">
    <text evidence="1">The sequence shown here is derived from an EMBL/GenBank/DDBJ whole genome shotgun (WGS) entry which is preliminary data.</text>
</comment>
<accession>A0A830HI72</accession>
<dbReference type="AlphaFoldDB" id="A0A830HI72"/>
<protein>
    <submittedName>
        <fullName evidence="1">Uncharacterized protein</fullName>
    </submittedName>
</protein>
<dbReference type="Proteomes" id="UP000660262">
    <property type="component" value="Unassembled WGS sequence"/>
</dbReference>
<gene>
    <name evidence="1" type="ORF">PPROV_000524000</name>
</gene>
<dbReference type="OrthoDB" id="536881at2759"/>
<evidence type="ECO:0000313" key="1">
    <source>
        <dbReference type="EMBL" id="GHP06495.1"/>
    </source>
</evidence>